<reference evidence="1 2" key="1">
    <citation type="submission" date="2016-08" db="EMBL/GenBank/DDBJ databases">
        <title>Characterization and recognition of Brachyspira hampsonii sp. nov., a novel intestinal spirochete that is pathogenic to pigs.</title>
        <authorList>
            <person name="Mirajkar N."/>
            <person name="La T."/>
            <person name="Phillips N."/>
            <person name="Hampson D."/>
            <person name="Gebhart C."/>
        </authorList>
    </citation>
    <scope>NUCLEOTIDE SEQUENCE [LARGE SCALE GENOMIC DNA]</scope>
    <source>
        <strain evidence="1 2">P280/1</strain>
    </source>
</reference>
<dbReference type="Proteomes" id="UP000095247">
    <property type="component" value="Unassembled WGS sequence"/>
</dbReference>
<dbReference type="EMBL" id="MDCO01000001">
    <property type="protein sequence ID" value="OEJ15838.1"/>
    <property type="molecule type" value="Genomic_DNA"/>
</dbReference>
<gene>
    <name evidence="1" type="ORF">BFL38_10280</name>
</gene>
<dbReference type="RefSeq" id="WP_069725313.1">
    <property type="nucleotide sequence ID" value="NZ_MDCO01000001.1"/>
</dbReference>
<comment type="caution">
    <text evidence="1">The sequence shown here is derived from an EMBL/GenBank/DDBJ whole genome shotgun (WGS) entry which is preliminary data.</text>
</comment>
<protein>
    <submittedName>
        <fullName evidence="1">Uncharacterized protein</fullName>
    </submittedName>
</protein>
<proteinExistence type="predicted"/>
<dbReference type="AlphaFoldDB" id="A0A1E5NI52"/>
<evidence type="ECO:0000313" key="1">
    <source>
        <dbReference type="EMBL" id="OEJ15838.1"/>
    </source>
</evidence>
<evidence type="ECO:0000313" key="2">
    <source>
        <dbReference type="Proteomes" id="UP000095247"/>
    </source>
</evidence>
<sequence length="240" mass="27772">MNDREIEKIWEIILYHYNKYLADKGVELPALKDKNGYTKNALVLVRLAKNYPNTDIVSKSELTDFIKQYYPDVVDVQQGRHLSMQKGWNIISGTRGDSRYNIPSGSYKLIDLENPYPAFSSKRREGFSGDWEKIKELYNYRCASCGSKEGEEHLFRKGVKVSLQKGHMNPALPLEEGNIIPQCQICNRPDRNKWIYDKTGRVIGVANTEDGFRIVEKFIKNSSDETNEKLFKLLIKILKK</sequence>
<name>A0A1E5NI52_9SPIR</name>
<accession>A0A1E5NI52</accession>
<organism evidence="1 2">
    <name type="scientific">Brachyspira hampsonii</name>
    <dbReference type="NCBI Taxonomy" id="1287055"/>
    <lineage>
        <taxon>Bacteria</taxon>
        <taxon>Pseudomonadati</taxon>
        <taxon>Spirochaetota</taxon>
        <taxon>Spirochaetia</taxon>
        <taxon>Brachyspirales</taxon>
        <taxon>Brachyspiraceae</taxon>
        <taxon>Brachyspira</taxon>
    </lineage>
</organism>